<keyword evidence="3" id="KW-1185">Reference proteome</keyword>
<dbReference type="GO" id="GO:0016810">
    <property type="term" value="F:hydrolase activity, acting on carbon-nitrogen (but not peptide) bonds"/>
    <property type="evidence" value="ECO:0007669"/>
    <property type="project" value="InterPro"/>
</dbReference>
<name>A0A917APX7_9BACI</name>
<dbReference type="SUPFAM" id="SSF88713">
    <property type="entry name" value="Glycoside hydrolase/deacetylase"/>
    <property type="match status" value="1"/>
</dbReference>
<evidence type="ECO:0000313" key="3">
    <source>
        <dbReference type="Proteomes" id="UP000605259"/>
    </source>
</evidence>
<evidence type="ECO:0000313" key="2">
    <source>
        <dbReference type="EMBL" id="GGE65177.1"/>
    </source>
</evidence>
<dbReference type="InterPro" id="IPR014228">
    <property type="entry name" value="Spore_polysacc_deacetyl_YlxY"/>
</dbReference>
<dbReference type="PANTHER" id="PTHR10587:SF80">
    <property type="entry name" value="CHITOOLIGOSACCHARIDE DEACETYLASE"/>
    <property type="match status" value="1"/>
</dbReference>
<dbReference type="PANTHER" id="PTHR10587">
    <property type="entry name" value="GLYCOSYL TRANSFERASE-RELATED"/>
    <property type="match status" value="1"/>
</dbReference>
<dbReference type="InterPro" id="IPR002509">
    <property type="entry name" value="NODB_dom"/>
</dbReference>
<dbReference type="CDD" id="cd10950">
    <property type="entry name" value="CE4_BsYlxY_like"/>
    <property type="match status" value="1"/>
</dbReference>
<dbReference type="Gene3D" id="3.20.20.370">
    <property type="entry name" value="Glycoside hydrolase/deacetylase"/>
    <property type="match status" value="1"/>
</dbReference>
<proteinExistence type="predicted"/>
<dbReference type="InterPro" id="IPR011330">
    <property type="entry name" value="Glyco_hydro/deAcase_b/a-brl"/>
</dbReference>
<comment type="caution">
    <text evidence="2">The sequence shown here is derived from an EMBL/GenBank/DDBJ whole genome shotgun (WGS) entry which is preliminary data.</text>
</comment>
<dbReference type="PROSITE" id="PS51677">
    <property type="entry name" value="NODB"/>
    <property type="match status" value="1"/>
</dbReference>
<dbReference type="Pfam" id="PF01522">
    <property type="entry name" value="Polysacc_deac_1"/>
    <property type="match status" value="1"/>
</dbReference>
<accession>A0A917APX7</accession>
<dbReference type="InterPro" id="IPR050248">
    <property type="entry name" value="Polysacc_deacetylase_ArnD"/>
</dbReference>
<gene>
    <name evidence="2" type="ORF">GCM10007140_14200</name>
</gene>
<evidence type="ECO:0000259" key="1">
    <source>
        <dbReference type="PROSITE" id="PS51677"/>
    </source>
</evidence>
<reference evidence="2" key="1">
    <citation type="journal article" date="2014" name="Int. J. Syst. Evol. Microbiol.">
        <title>Complete genome sequence of Corynebacterium casei LMG S-19264T (=DSM 44701T), isolated from a smear-ripened cheese.</title>
        <authorList>
            <consortium name="US DOE Joint Genome Institute (JGI-PGF)"/>
            <person name="Walter F."/>
            <person name="Albersmeier A."/>
            <person name="Kalinowski J."/>
            <person name="Ruckert C."/>
        </authorList>
    </citation>
    <scope>NUCLEOTIDE SEQUENCE</scope>
    <source>
        <strain evidence="2">CGMCC 1.12698</strain>
    </source>
</reference>
<feature type="domain" description="NodB homology" evidence="1">
    <location>
        <begin position="127"/>
        <end position="303"/>
    </location>
</feature>
<dbReference type="GO" id="GO:0016020">
    <property type="term" value="C:membrane"/>
    <property type="evidence" value="ECO:0007669"/>
    <property type="project" value="TreeGrafter"/>
</dbReference>
<protein>
    <submittedName>
        <fullName evidence="2">Chitooligosaccharide deacetylase</fullName>
    </submittedName>
</protein>
<reference evidence="2" key="2">
    <citation type="submission" date="2020-09" db="EMBL/GenBank/DDBJ databases">
        <authorList>
            <person name="Sun Q."/>
            <person name="Zhou Y."/>
        </authorList>
    </citation>
    <scope>NUCLEOTIDE SEQUENCE</scope>
    <source>
        <strain evidence="2">CGMCC 1.12698</strain>
    </source>
</reference>
<dbReference type="EMBL" id="BMFK01000001">
    <property type="protein sequence ID" value="GGE65177.1"/>
    <property type="molecule type" value="Genomic_DNA"/>
</dbReference>
<dbReference type="AlphaFoldDB" id="A0A917APX7"/>
<dbReference type="GO" id="GO:0005975">
    <property type="term" value="P:carbohydrate metabolic process"/>
    <property type="evidence" value="ECO:0007669"/>
    <property type="project" value="InterPro"/>
</dbReference>
<dbReference type="NCBIfam" id="TIGR02873">
    <property type="entry name" value="spore_ylxY"/>
    <property type="match status" value="1"/>
</dbReference>
<dbReference type="Proteomes" id="UP000605259">
    <property type="component" value="Unassembled WGS sequence"/>
</dbReference>
<organism evidence="2 3">
    <name type="scientific">Priestia taiwanensis</name>
    <dbReference type="NCBI Taxonomy" id="1347902"/>
    <lineage>
        <taxon>Bacteria</taxon>
        <taxon>Bacillati</taxon>
        <taxon>Bacillota</taxon>
        <taxon>Bacilli</taxon>
        <taxon>Bacillales</taxon>
        <taxon>Bacillaceae</taxon>
        <taxon>Priestia</taxon>
    </lineage>
</organism>
<sequence length="315" mass="35472">MNGHTLRLRIIGYTVLLMLLIQGESSLAYMSTMKTDDSTKSAVPLYEEIKKHAATYEIPPENARIDKIWKAVPGYNGQTVDVDATHKKMKAGGKFDPKKVVVKQVPPSVHLKDLSPAPIFKGNGQKKMVAFTINVAWGNEYLPSMLKTLKENNAHATFFLEGRWVKKFPHLAKMIVEAGQEVGNHSYTHPNMTALSSSQLHEELTKTNDVIKAITNKDVKWFAPPSGTHNEEVIKKVKQMGMETIMWTADTIDWKKPSRDVLIERVMKKVEPGTIVLMHPTEATDSALKELIQQIREKGYDVVNISTLLNEERVN</sequence>